<proteinExistence type="predicted"/>
<dbReference type="Proteomes" id="UP001623348">
    <property type="component" value="Unassembled WGS sequence"/>
</dbReference>
<reference evidence="1 2" key="1">
    <citation type="submission" date="2024-06" db="EMBL/GenBank/DDBJ databases">
        <title>The draft genome of Grus japonensis, version 3.</title>
        <authorList>
            <person name="Nabeshima K."/>
            <person name="Suzuki S."/>
            <person name="Onuma M."/>
        </authorList>
    </citation>
    <scope>NUCLEOTIDE SEQUENCE [LARGE SCALE GENOMIC DNA]</scope>
    <source>
        <strain evidence="1 2">451A</strain>
    </source>
</reference>
<gene>
    <name evidence="1" type="ORF">GRJ2_001193500</name>
</gene>
<organism evidence="1 2">
    <name type="scientific">Grus japonensis</name>
    <name type="common">Japanese crane</name>
    <name type="synonym">Red-crowned crane</name>
    <dbReference type="NCBI Taxonomy" id="30415"/>
    <lineage>
        <taxon>Eukaryota</taxon>
        <taxon>Metazoa</taxon>
        <taxon>Chordata</taxon>
        <taxon>Craniata</taxon>
        <taxon>Vertebrata</taxon>
        <taxon>Euteleostomi</taxon>
        <taxon>Archelosauria</taxon>
        <taxon>Archosauria</taxon>
        <taxon>Dinosauria</taxon>
        <taxon>Saurischia</taxon>
        <taxon>Theropoda</taxon>
        <taxon>Coelurosauria</taxon>
        <taxon>Aves</taxon>
        <taxon>Neognathae</taxon>
        <taxon>Neoaves</taxon>
        <taxon>Gruiformes</taxon>
        <taxon>Gruidae</taxon>
        <taxon>Grus</taxon>
    </lineage>
</organism>
<name>A0ABC9WS36_GRUJA</name>
<dbReference type="PANTHER" id="PTHR33332">
    <property type="entry name" value="REVERSE TRANSCRIPTASE DOMAIN-CONTAINING PROTEIN"/>
    <property type="match status" value="1"/>
</dbReference>
<sequence>MGSSSVKKDLGVLVGDKLSMSEQCAAAEKKANRILGCIYKGITSRDEVIIPLYSALVRPDPEYCVQFWFPLCKKDVDRLERVQRRATKMMKGLGSLPYEERLRELSLFSLEKRRLRGDLITMFQYLKSGYKEDGDSLLTRRHMEKTRGNGYKLLLGRFQLDTRRKFFTMRIISHWNNLPREATDSPAVDTLKIWLDRVLGHLVWTVLLPRKVGPDDP</sequence>
<evidence type="ECO:0000313" key="1">
    <source>
        <dbReference type="EMBL" id="GAB0187282.1"/>
    </source>
</evidence>
<protein>
    <submittedName>
        <fullName evidence="1">Uncharacterized protein</fullName>
    </submittedName>
</protein>
<evidence type="ECO:0000313" key="2">
    <source>
        <dbReference type="Proteomes" id="UP001623348"/>
    </source>
</evidence>
<accession>A0ABC9WS36</accession>
<dbReference type="EMBL" id="BAAFJT010000003">
    <property type="protein sequence ID" value="GAB0187282.1"/>
    <property type="molecule type" value="Genomic_DNA"/>
</dbReference>
<keyword evidence="2" id="KW-1185">Reference proteome</keyword>
<dbReference type="AlphaFoldDB" id="A0ABC9WS36"/>
<comment type="caution">
    <text evidence="1">The sequence shown here is derived from an EMBL/GenBank/DDBJ whole genome shotgun (WGS) entry which is preliminary data.</text>
</comment>